<dbReference type="AlphaFoldDB" id="A0A090T8F1"/>
<reference evidence="1 2" key="2">
    <citation type="submission" date="2014-09" db="EMBL/GenBank/DDBJ databases">
        <authorList>
            <consortium name="NBRP consortium"/>
            <person name="Sawabe T."/>
            <person name="Meirelles P."/>
            <person name="Nakanishi M."/>
            <person name="Sayaka M."/>
            <person name="Hattori M."/>
            <person name="Ohkuma M."/>
        </authorList>
    </citation>
    <scope>NUCLEOTIDE SEQUENCE [LARGE SCALE GENOMIC DNA]</scope>
    <source>
        <strain evidence="1 2">JCM 19240</strain>
    </source>
</reference>
<comment type="caution">
    <text evidence="1">The sequence shown here is derived from an EMBL/GenBank/DDBJ whole genome shotgun (WGS) entry which is preliminary data.</text>
</comment>
<dbReference type="EMBL" id="BBMT01000006">
    <property type="protein sequence ID" value="GAL35004.1"/>
    <property type="molecule type" value="Genomic_DNA"/>
</dbReference>
<gene>
    <name evidence="1" type="ORF">JCM19240_3374</name>
</gene>
<name>A0A090T8F1_9VIBR</name>
<keyword evidence="2" id="KW-1185">Reference proteome</keyword>
<protein>
    <submittedName>
        <fullName evidence="1">Uncharacterized protein</fullName>
    </submittedName>
</protein>
<reference evidence="1 2" key="1">
    <citation type="submission" date="2014-09" db="EMBL/GenBank/DDBJ databases">
        <title>Vibrio maritimus JCM 19240. (C210) whole genome shotgun sequence.</title>
        <authorList>
            <person name="Sawabe T."/>
            <person name="Meirelles P."/>
            <person name="Nakanishi M."/>
            <person name="Sayaka M."/>
            <person name="Hattori M."/>
            <person name="Ohkuma M."/>
        </authorList>
    </citation>
    <scope>NUCLEOTIDE SEQUENCE [LARGE SCALE GENOMIC DNA]</scope>
    <source>
        <strain evidence="1 2">JCM 19240</strain>
    </source>
</reference>
<evidence type="ECO:0000313" key="1">
    <source>
        <dbReference type="EMBL" id="GAL35004.1"/>
    </source>
</evidence>
<evidence type="ECO:0000313" key="2">
    <source>
        <dbReference type="Proteomes" id="UP000029224"/>
    </source>
</evidence>
<proteinExistence type="predicted"/>
<organism evidence="1 2">
    <name type="scientific">Vibrio maritimus</name>
    <dbReference type="NCBI Taxonomy" id="990268"/>
    <lineage>
        <taxon>Bacteria</taxon>
        <taxon>Pseudomonadati</taxon>
        <taxon>Pseudomonadota</taxon>
        <taxon>Gammaproteobacteria</taxon>
        <taxon>Vibrionales</taxon>
        <taxon>Vibrionaceae</taxon>
        <taxon>Vibrio</taxon>
    </lineage>
</organism>
<sequence>MGMYEVNNAFLSQTEMVHDGRYLLLYFTLGINEFLRL</sequence>
<dbReference type="Proteomes" id="UP000029224">
    <property type="component" value="Unassembled WGS sequence"/>
</dbReference>
<accession>A0A090T8F1</accession>